<evidence type="ECO:0000313" key="10">
    <source>
        <dbReference type="Proteomes" id="UP000190150"/>
    </source>
</evidence>
<keyword evidence="4" id="KW-0472">Membrane</keyword>
<evidence type="ECO:0000256" key="3">
    <source>
        <dbReference type="ARBA" id="ARBA00022729"/>
    </source>
</evidence>
<dbReference type="STRING" id="1513896.SAMN05660841_02891"/>
<evidence type="ECO:0000259" key="7">
    <source>
        <dbReference type="Pfam" id="PF07980"/>
    </source>
</evidence>
<comment type="subcellular location">
    <subcellularLocation>
        <location evidence="1">Cell outer membrane</location>
    </subcellularLocation>
</comment>
<keyword evidence="10" id="KW-1185">Reference proteome</keyword>
<dbReference type="RefSeq" id="WP_079643996.1">
    <property type="nucleotide sequence ID" value="NZ_FUZF01000013.1"/>
</dbReference>
<feature type="chain" id="PRO_5013160153" evidence="6">
    <location>
        <begin position="24"/>
        <end position="613"/>
    </location>
</feature>
<sequence>MNRKSVIAIAISAVMAFSFSSCKKFLDVSDELAEELDYEKVFNDPNNLRRFHRVVYTGIPNTAEFARDLTGTGLPWPQISDEIERAQGADFNLIAFNSSHTVYGRWNLYYQLIRQANVFLERAKAIPKQGDADYVSDEELFELQTQARFFRAYYHYLLFEQYGPIPIMDYLADPNNPAQSDFARNSVDEVVKFVYDEMTYCADALKDPDLTRTEQLGVPTKGTALAVRARLMMYAASPLFNGGFAEALQVKNPDGKQLFPAADNTKWTAALNAMQAFIDYANTGYYELYKVMNGNTINPDESLYGMFMSMNKEVIFARTNGDFGNVSARAGVDGWNLPRGARNGTATTGYIAVTQELVDDFLMRDGLTIDESPLYKEAGFSAAGDDPTGRTEIGTYRMWTNREPRFYRTVFYNKRKWHVGGEVITFHLGGNSSNNQTTDYARTGYLMYKRMSRRVYNLSPNPFFEYRPAIIHRLAEFYLLYAEALNEVNPNDARILEYVDKVRERAGVPALRTIKANIIGNQAAQREAIRREMRIELATEGQRYFDVRRWMLAETDGYKQGGPVYGMNMNGNEANFYQRTKIEDRMFTKAMYLYPIPLTQIQNSKLLVQNPLY</sequence>
<feature type="signal peptide" evidence="6">
    <location>
        <begin position="1"/>
        <end position="23"/>
    </location>
</feature>
<organism evidence="9 10">
    <name type="scientific">Sphingobacterium nematocida</name>
    <dbReference type="NCBI Taxonomy" id="1513896"/>
    <lineage>
        <taxon>Bacteria</taxon>
        <taxon>Pseudomonadati</taxon>
        <taxon>Bacteroidota</taxon>
        <taxon>Sphingobacteriia</taxon>
        <taxon>Sphingobacteriales</taxon>
        <taxon>Sphingobacteriaceae</taxon>
        <taxon>Sphingobacterium</taxon>
    </lineage>
</organism>
<evidence type="ECO:0000256" key="5">
    <source>
        <dbReference type="ARBA" id="ARBA00023237"/>
    </source>
</evidence>
<gene>
    <name evidence="9" type="ORF">SAMN05660841_02891</name>
</gene>
<dbReference type="SUPFAM" id="SSF48452">
    <property type="entry name" value="TPR-like"/>
    <property type="match status" value="1"/>
</dbReference>
<protein>
    <submittedName>
        <fullName evidence="9">Starch-binding associating with outer membrane</fullName>
    </submittedName>
</protein>
<dbReference type="InterPro" id="IPR011990">
    <property type="entry name" value="TPR-like_helical_dom_sf"/>
</dbReference>
<evidence type="ECO:0000256" key="2">
    <source>
        <dbReference type="ARBA" id="ARBA00006275"/>
    </source>
</evidence>
<dbReference type="GO" id="GO:0009279">
    <property type="term" value="C:cell outer membrane"/>
    <property type="evidence" value="ECO:0007669"/>
    <property type="project" value="UniProtKB-SubCell"/>
</dbReference>
<dbReference type="InterPro" id="IPR012944">
    <property type="entry name" value="SusD_RagB_dom"/>
</dbReference>
<name>A0A1T5EYG1_9SPHI</name>
<dbReference type="AlphaFoldDB" id="A0A1T5EYG1"/>
<evidence type="ECO:0000313" key="9">
    <source>
        <dbReference type="EMBL" id="SKB88982.1"/>
    </source>
</evidence>
<feature type="domain" description="SusD-like N-terminal" evidence="8">
    <location>
        <begin position="99"/>
        <end position="231"/>
    </location>
</feature>
<dbReference type="Gene3D" id="1.25.40.390">
    <property type="match status" value="1"/>
</dbReference>
<dbReference type="InterPro" id="IPR033985">
    <property type="entry name" value="SusD-like_N"/>
</dbReference>
<reference evidence="10" key="1">
    <citation type="submission" date="2017-02" db="EMBL/GenBank/DDBJ databases">
        <authorList>
            <person name="Varghese N."/>
            <person name="Submissions S."/>
        </authorList>
    </citation>
    <scope>NUCLEOTIDE SEQUENCE [LARGE SCALE GENOMIC DNA]</scope>
    <source>
        <strain evidence="10">DSM 24091</strain>
    </source>
</reference>
<evidence type="ECO:0000256" key="1">
    <source>
        <dbReference type="ARBA" id="ARBA00004442"/>
    </source>
</evidence>
<evidence type="ECO:0000256" key="4">
    <source>
        <dbReference type="ARBA" id="ARBA00023136"/>
    </source>
</evidence>
<dbReference type="Pfam" id="PF07980">
    <property type="entry name" value="SusD_RagB"/>
    <property type="match status" value="1"/>
</dbReference>
<evidence type="ECO:0000259" key="8">
    <source>
        <dbReference type="Pfam" id="PF14322"/>
    </source>
</evidence>
<evidence type="ECO:0000256" key="6">
    <source>
        <dbReference type="SAM" id="SignalP"/>
    </source>
</evidence>
<dbReference type="PROSITE" id="PS51257">
    <property type="entry name" value="PROKAR_LIPOPROTEIN"/>
    <property type="match status" value="1"/>
</dbReference>
<proteinExistence type="inferred from homology"/>
<feature type="domain" description="RagB/SusD" evidence="7">
    <location>
        <begin position="312"/>
        <end position="613"/>
    </location>
</feature>
<dbReference type="Pfam" id="PF14322">
    <property type="entry name" value="SusD-like_3"/>
    <property type="match status" value="1"/>
</dbReference>
<keyword evidence="5" id="KW-0998">Cell outer membrane</keyword>
<accession>A0A1T5EYG1</accession>
<dbReference type="Proteomes" id="UP000190150">
    <property type="component" value="Unassembled WGS sequence"/>
</dbReference>
<dbReference type="EMBL" id="FUZF01000013">
    <property type="protein sequence ID" value="SKB88982.1"/>
    <property type="molecule type" value="Genomic_DNA"/>
</dbReference>
<keyword evidence="3 6" id="KW-0732">Signal</keyword>
<comment type="similarity">
    <text evidence="2">Belongs to the SusD family.</text>
</comment>
<dbReference type="OrthoDB" id="5694214at2"/>